<sequence length="414" mass="45961">MSRTILKVEQVSKQYRLGKIGTGTLSHDLNRWWHTVRGKEDPYLKIGESNDRSTKGDSQYVWALQDINFEVKQGEVLGIIGKNGAGKSTLLKILSRVTSPTTGSIKTRGRIASLLEVGTGFHPEMTGRENIYLNGAILGMTKKEIASKIDEIIAFSGCERYIDTPTKRYSSGMTVRLAFAVAAHLEPEILVVDEVLAVGDAEFQKKAIGKMQDISKGEGRTVLFVSHNMAAVKNLCTRGLLIDKGKVLFQGAIDDVVTKYLETEEMSYSKVFINSSIVYKLIRIEKFEILSEIVTGGSFEFEVLVVSEVEQLVEFSVGFRMVDTTPVFQLYSGHVGELFSMKIGENRIRGRINSLPVISGNYNITLWLGSKGTSYDLHKNVLRVLVREGAIKEGGPISSKNGYPVIHQTKWEIV</sequence>
<dbReference type="GO" id="GO:0016887">
    <property type="term" value="F:ATP hydrolysis activity"/>
    <property type="evidence" value="ECO:0007669"/>
    <property type="project" value="InterPro"/>
</dbReference>
<keyword evidence="4 6" id="KW-0067">ATP-binding</keyword>
<dbReference type="InterPro" id="IPR015860">
    <property type="entry name" value="ABC_transpr_TagH-like"/>
</dbReference>
<keyword evidence="3" id="KW-0547">Nucleotide-binding</keyword>
<proteinExistence type="inferred from homology"/>
<comment type="similarity">
    <text evidence="1">Belongs to the ABC transporter superfamily.</text>
</comment>
<feature type="domain" description="ABC transporter" evidence="5">
    <location>
        <begin position="44"/>
        <end position="269"/>
    </location>
</feature>
<dbReference type="Gene3D" id="3.40.50.300">
    <property type="entry name" value="P-loop containing nucleotide triphosphate hydrolases"/>
    <property type="match status" value="1"/>
</dbReference>
<dbReference type="Proteomes" id="UP000625735">
    <property type="component" value="Unassembled WGS sequence"/>
</dbReference>
<dbReference type="PROSITE" id="PS50893">
    <property type="entry name" value="ABC_TRANSPORTER_2"/>
    <property type="match status" value="1"/>
</dbReference>
<dbReference type="InterPro" id="IPR003593">
    <property type="entry name" value="AAA+_ATPase"/>
</dbReference>
<dbReference type="PANTHER" id="PTHR46743:SF2">
    <property type="entry name" value="TEICHOIC ACIDS EXPORT ATP-BINDING PROTEIN TAGH"/>
    <property type="match status" value="1"/>
</dbReference>
<protein>
    <submittedName>
        <fullName evidence="6">ABC transporter ATP-binding protein</fullName>
    </submittedName>
</protein>
<gene>
    <name evidence="6" type="primary">rfbB</name>
    <name evidence="6" type="ORF">GCM10011343_02420</name>
</gene>
<dbReference type="CDD" id="cd03220">
    <property type="entry name" value="ABC_KpsT_Wzt"/>
    <property type="match status" value="1"/>
</dbReference>
<name>A0A917D9U7_9FLAO</name>
<dbReference type="PANTHER" id="PTHR46743">
    <property type="entry name" value="TEICHOIC ACIDS EXPORT ATP-BINDING PROTEIN TAGH"/>
    <property type="match status" value="1"/>
</dbReference>
<evidence type="ECO:0000313" key="7">
    <source>
        <dbReference type="Proteomes" id="UP000625735"/>
    </source>
</evidence>
<keyword evidence="2" id="KW-0813">Transport</keyword>
<evidence type="ECO:0000256" key="1">
    <source>
        <dbReference type="ARBA" id="ARBA00005417"/>
    </source>
</evidence>
<dbReference type="GO" id="GO:0016020">
    <property type="term" value="C:membrane"/>
    <property type="evidence" value="ECO:0007669"/>
    <property type="project" value="InterPro"/>
</dbReference>
<dbReference type="RefSeq" id="WP_188360676.1">
    <property type="nucleotide sequence ID" value="NZ_BMFG01000001.1"/>
</dbReference>
<dbReference type="EMBL" id="BMFG01000001">
    <property type="protein sequence ID" value="GGD14916.1"/>
    <property type="molecule type" value="Genomic_DNA"/>
</dbReference>
<dbReference type="InterPro" id="IPR050683">
    <property type="entry name" value="Bact_Polysacc_Export_ATP-bd"/>
</dbReference>
<dbReference type="Pfam" id="PF00005">
    <property type="entry name" value="ABC_tran"/>
    <property type="match status" value="1"/>
</dbReference>
<keyword evidence="7" id="KW-1185">Reference proteome</keyword>
<dbReference type="InterPro" id="IPR003439">
    <property type="entry name" value="ABC_transporter-like_ATP-bd"/>
</dbReference>
<evidence type="ECO:0000256" key="3">
    <source>
        <dbReference type="ARBA" id="ARBA00022741"/>
    </source>
</evidence>
<reference evidence="6" key="1">
    <citation type="journal article" date="2014" name="Int. J. Syst. Evol. Microbiol.">
        <title>Complete genome sequence of Corynebacterium casei LMG S-19264T (=DSM 44701T), isolated from a smear-ripened cheese.</title>
        <authorList>
            <consortium name="US DOE Joint Genome Institute (JGI-PGF)"/>
            <person name="Walter F."/>
            <person name="Albersmeier A."/>
            <person name="Kalinowski J."/>
            <person name="Ruckert C."/>
        </authorList>
    </citation>
    <scope>NUCLEOTIDE SEQUENCE</scope>
    <source>
        <strain evidence="6">CGMCC 1.12506</strain>
    </source>
</reference>
<dbReference type="AlphaFoldDB" id="A0A917D9U7"/>
<dbReference type="SUPFAM" id="SSF52540">
    <property type="entry name" value="P-loop containing nucleoside triphosphate hydrolases"/>
    <property type="match status" value="1"/>
</dbReference>
<evidence type="ECO:0000313" key="6">
    <source>
        <dbReference type="EMBL" id="GGD14916.1"/>
    </source>
</evidence>
<dbReference type="GO" id="GO:0140359">
    <property type="term" value="F:ABC-type transporter activity"/>
    <property type="evidence" value="ECO:0007669"/>
    <property type="project" value="InterPro"/>
</dbReference>
<dbReference type="InterPro" id="IPR027417">
    <property type="entry name" value="P-loop_NTPase"/>
</dbReference>
<dbReference type="GO" id="GO:0005524">
    <property type="term" value="F:ATP binding"/>
    <property type="evidence" value="ECO:0007669"/>
    <property type="project" value="UniProtKB-KW"/>
</dbReference>
<comment type="caution">
    <text evidence="6">The sequence shown here is derived from an EMBL/GenBank/DDBJ whole genome shotgun (WGS) entry which is preliminary data.</text>
</comment>
<evidence type="ECO:0000256" key="4">
    <source>
        <dbReference type="ARBA" id="ARBA00022840"/>
    </source>
</evidence>
<reference evidence="6" key="2">
    <citation type="submission" date="2020-09" db="EMBL/GenBank/DDBJ databases">
        <authorList>
            <person name="Sun Q."/>
            <person name="Zhou Y."/>
        </authorList>
    </citation>
    <scope>NUCLEOTIDE SEQUENCE</scope>
    <source>
        <strain evidence="6">CGMCC 1.12506</strain>
    </source>
</reference>
<dbReference type="SMART" id="SM00382">
    <property type="entry name" value="AAA"/>
    <property type="match status" value="1"/>
</dbReference>
<evidence type="ECO:0000259" key="5">
    <source>
        <dbReference type="PROSITE" id="PS50893"/>
    </source>
</evidence>
<evidence type="ECO:0000256" key="2">
    <source>
        <dbReference type="ARBA" id="ARBA00022448"/>
    </source>
</evidence>
<accession>A0A917D9U7</accession>
<organism evidence="6 7">
    <name type="scientific">Flavobacterium orientale</name>
    <dbReference type="NCBI Taxonomy" id="1756020"/>
    <lineage>
        <taxon>Bacteria</taxon>
        <taxon>Pseudomonadati</taxon>
        <taxon>Bacteroidota</taxon>
        <taxon>Flavobacteriia</taxon>
        <taxon>Flavobacteriales</taxon>
        <taxon>Flavobacteriaceae</taxon>
        <taxon>Flavobacterium</taxon>
    </lineage>
</organism>